<reference evidence="2" key="2">
    <citation type="submission" date="2020-06" db="EMBL/GenBank/DDBJ databases">
        <authorList>
            <person name="Sheffer M."/>
        </authorList>
    </citation>
    <scope>NUCLEOTIDE SEQUENCE</scope>
</reference>
<accession>A0A8T0F6A2</accession>
<dbReference type="AlphaFoldDB" id="A0A8T0F6A2"/>
<evidence type="ECO:0000313" key="2">
    <source>
        <dbReference type="EMBL" id="KAF8786391.1"/>
    </source>
</evidence>
<proteinExistence type="predicted"/>
<dbReference type="Proteomes" id="UP000807504">
    <property type="component" value="Unassembled WGS sequence"/>
</dbReference>
<comment type="caution">
    <text evidence="2">The sequence shown here is derived from an EMBL/GenBank/DDBJ whole genome shotgun (WGS) entry which is preliminary data.</text>
</comment>
<gene>
    <name evidence="2" type="ORF">HNY73_008112</name>
</gene>
<protein>
    <submittedName>
        <fullName evidence="2">Uncharacterized protein</fullName>
    </submittedName>
</protein>
<sequence>MQLFLRGGMALSGPDCFGAARPGTIHVIAVFCSRRALDCFFRFLPLSSWCNAAFPACDMALSGPDCFGATRSDTIHVIAIFLFAACPGRFFSTENASIRPFAALLTRRAQTQDGDPDYKKLYEAAKRKSAAERSRADFWKGQYIKLRERLGPQQQVPAQRRPAEEVSDPAPLPLPKRPRPSAPPQPPPPPVSLSFLLF</sequence>
<evidence type="ECO:0000313" key="3">
    <source>
        <dbReference type="Proteomes" id="UP000807504"/>
    </source>
</evidence>
<dbReference type="EMBL" id="JABXBU010000015">
    <property type="protein sequence ID" value="KAF8786391.1"/>
    <property type="molecule type" value="Genomic_DNA"/>
</dbReference>
<name>A0A8T0F6A2_ARGBR</name>
<keyword evidence="3" id="KW-1185">Reference proteome</keyword>
<reference evidence="2" key="1">
    <citation type="journal article" date="2020" name="bioRxiv">
        <title>Chromosome-level reference genome of the European wasp spider Argiope bruennichi: a resource for studies on range expansion and evolutionary adaptation.</title>
        <authorList>
            <person name="Sheffer M.M."/>
            <person name="Hoppe A."/>
            <person name="Krehenwinkel H."/>
            <person name="Uhl G."/>
            <person name="Kuss A.W."/>
            <person name="Jensen L."/>
            <person name="Jensen C."/>
            <person name="Gillespie R.G."/>
            <person name="Hoff K.J."/>
            <person name="Prost S."/>
        </authorList>
    </citation>
    <scope>NUCLEOTIDE SEQUENCE</scope>
</reference>
<feature type="region of interest" description="Disordered" evidence="1">
    <location>
        <begin position="150"/>
        <end position="198"/>
    </location>
</feature>
<organism evidence="2 3">
    <name type="scientific">Argiope bruennichi</name>
    <name type="common">Wasp spider</name>
    <name type="synonym">Aranea bruennichi</name>
    <dbReference type="NCBI Taxonomy" id="94029"/>
    <lineage>
        <taxon>Eukaryota</taxon>
        <taxon>Metazoa</taxon>
        <taxon>Ecdysozoa</taxon>
        <taxon>Arthropoda</taxon>
        <taxon>Chelicerata</taxon>
        <taxon>Arachnida</taxon>
        <taxon>Araneae</taxon>
        <taxon>Araneomorphae</taxon>
        <taxon>Entelegynae</taxon>
        <taxon>Araneoidea</taxon>
        <taxon>Araneidae</taxon>
        <taxon>Argiope</taxon>
    </lineage>
</organism>
<evidence type="ECO:0000256" key="1">
    <source>
        <dbReference type="SAM" id="MobiDB-lite"/>
    </source>
</evidence>
<feature type="compositionally biased region" description="Pro residues" evidence="1">
    <location>
        <begin position="170"/>
        <end position="191"/>
    </location>
</feature>